<protein>
    <submittedName>
        <fullName evidence="1">Glutathione synthase</fullName>
    </submittedName>
</protein>
<gene>
    <name evidence="1" type="ORF">HWA77_05055</name>
</gene>
<proteinExistence type="predicted"/>
<dbReference type="SUPFAM" id="SSF56059">
    <property type="entry name" value="Glutathione synthetase ATP-binding domain-like"/>
    <property type="match status" value="1"/>
</dbReference>
<dbReference type="Gene3D" id="3.30.470.20">
    <property type="entry name" value="ATP-grasp fold, B domain"/>
    <property type="match status" value="1"/>
</dbReference>
<organism evidence="1 2">
    <name type="scientific">Photobacterium damselae subsp. damselae</name>
    <name type="common">Listonella damsela</name>
    <dbReference type="NCBI Taxonomy" id="85581"/>
    <lineage>
        <taxon>Bacteria</taxon>
        <taxon>Pseudomonadati</taxon>
        <taxon>Pseudomonadota</taxon>
        <taxon>Gammaproteobacteria</taxon>
        <taxon>Vibrionales</taxon>
        <taxon>Vibrionaceae</taxon>
        <taxon>Photobacterium</taxon>
    </lineage>
</organism>
<comment type="caution">
    <text evidence="1">The sequence shown here is derived from an EMBL/GenBank/DDBJ whole genome shotgun (WGS) entry which is preliminary data.</text>
</comment>
<name>A0A850QUE9_PHODD</name>
<reference evidence="1 2" key="1">
    <citation type="submission" date="2020-06" db="EMBL/GenBank/DDBJ databases">
        <title>Photobacterium damselae subsp. damselae comparative genomics.</title>
        <authorList>
            <person name="Osorio C.R."/>
        </authorList>
    </citation>
    <scope>NUCLEOTIDE SEQUENCE [LARGE SCALE GENOMIC DNA]</scope>
    <source>
        <strain evidence="1 2">TW250/03</strain>
    </source>
</reference>
<sequence>IIDDLISEIGIFTVHLAGKPITQNKGYAGYLIRSKSTRTTEGGIHSGQGVLDSLALSEL</sequence>
<dbReference type="EMBL" id="JABXOR010000315">
    <property type="protein sequence ID" value="NVO99574.1"/>
    <property type="molecule type" value="Genomic_DNA"/>
</dbReference>
<dbReference type="GO" id="GO:0005524">
    <property type="term" value="F:ATP binding"/>
    <property type="evidence" value="ECO:0007669"/>
    <property type="project" value="InterPro"/>
</dbReference>
<dbReference type="GO" id="GO:0004363">
    <property type="term" value="F:glutathione synthase activity"/>
    <property type="evidence" value="ECO:0007669"/>
    <property type="project" value="InterPro"/>
</dbReference>
<accession>A0A850QUE9</accession>
<dbReference type="InterPro" id="IPR005615">
    <property type="entry name" value="Glutathione_synthase"/>
</dbReference>
<dbReference type="Proteomes" id="UP000533429">
    <property type="component" value="Unassembled WGS sequence"/>
</dbReference>
<feature type="non-terminal residue" evidence="1">
    <location>
        <position position="1"/>
    </location>
</feature>
<dbReference type="AlphaFoldDB" id="A0A850QUE9"/>
<dbReference type="Pfam" id="PF03917">
    <property type="entry name" value="GSH_synth_ATP"/>
    <property type="match status" value="1"/>
</dbReference>
<evidence type="ECO:0000313" key="1">
    <source>
        <dbReference type="EMBL" id="NVO99574.1"/>
    </source>
</evidence>
<evidence type="ECO:0000313" key="2">
    <source>
        <dbReference type="Proteomes" id="UP000533429"/>
    </source>
</evidence>